<evidence type="ECO:0000256" key="1">
    <source>
        <dbReference type="SAM" id="MobiDB-lite"/>
    </source>
</evidence>
<sequence length="60" mass="6642">MGNQAVHLDCDDAQGKGKSGKPTHDTETSADYAEAGLVDPHGWNRPLNMPFDIHLYDIYK</sequence>
<accession>A0A4Q1HD60</accession>
<dbReference type="RefSeq" id="WP_129153944.1">
    <property type="nucleotide sequence ID" value="NZ_JBHSDO010000015.1"/>
</dbReference>
<evidence type="ECO:0000313" key="3">
    <source>
        <dbReference type="Proteomes" id="UP000290849"/>
    </source>
</evidence>
<evidence type="ECO:0000313" key="2">
    <source>
        <dbReference type="EMBL" id="RXN83831.1"/>
    </source>
</evidence>
<dbReference type="AlphaFoldDB" id="A0A4Q1HD60"/>
<gene>
    <name evidence="2" type="ORF">C7R54_26570</name>
</gene>
<organism evidence="2 3">
    <name type="scientific">Achromobacter aloeverae</name>
    <dbReference type="NCBI Taxonomy" id="1750518"/>
    <lineage>
        <taxon>Bacteria</taxon>
        <taxon>Pseudomonadati</taxon>
        <taxon>Pseudomonadota</taxon>
        <taxon>Betaproteobacteria</taxon>
        <taxon>Burkholderiales</taxon>
        <taxon>Alcaligenaceae</taxon>
        <taxon>Achromobacter</taxon>
    </lineage>
</organism>
<comment type="caution">
    <text evidence="2">The sequence shown here is derived from an EMBL/GenBank/DDBJ whole genome shotgun (WGS) entry which is preliminary data.</text>
</comment>
<feature type="region of interest" description="Disordered" evidence="1">
    <location>
        <begin position="1"/>
        <end position="29"/>
    </location>
</feature>
<reference evidence="2 3" key="1">
    <citation type="journal article" date="2017" name="Int. J. Syst. Evol. Microbiol.">
        <title>Achromobacter aloeverae sp. nov., isolated from the root of Aloe vera (L.) Burm.f.</title>
        <authorList>
            <person name="Kuncharoen N."/>
            <person name="Muramatsu Y."/>
            <person name="Shibata C."/>
            <person name="Kamakura Y."/>
            <person name="Nakagawa Y."/>
            <person name="Tanasupawat S."/>
        </authorList>
    </citation>
    <scope>NUCLEOTIDE SEQUENCE [LARGE SCALE GENOMIC DNA]</scope>
    <source>
        <strain evidence="2 3">AVA-1</strain>
    </source>
</reference>
<proteinExistence type="predicted"/>
<dbReference type="EMBL" id="PYAL01000009">
    <property type="protein sequence ID" value="RXN83831.1"/>
    <property type="molecule type" value="Genomic_DNA"/>
</dbReference>
<dbReference type="Proteomes" id="UP000290849">
    <property type="component" value="Unassembled WGS sequence"/>
</dbReference>
<keyword evidence="3" id="KW-1185">Reference proteome</keyword>
<protein>
    <submittedName>
        <fullName evidence="2">Uncharacterized protein</fullName>
    </submittedName>
</protein>
<name>A0A4Q1HD60_9BURK</name>